<dbReference type="InterPro" id="IPR021881">
    <property type="entry name" value="NACK_C"/>
</dbReference>
<accession>A0A142KWA2</accession>
<dbReference type="InterPro" id="IPR027640">
    <property type="entry name" value="Kinesin-like_fam"/>
</dbReference>
<dbReference type="AlphaFoldDB" id="A0A142KWA2"/>
<keyword evidence="4 5" id="KW-0505">Motor protein</keyword>
<feature type="domain" description="Kinesin motor" evidence="8">
    <location>
        <begin position="58"/>
        <end position="382"/>
    </location>
</feature>
<evidence type="ECO:0000256" key="2">
    <source>
        <dbReference type="ARBA" id="ARBA00022528"/>
    </source>
</evidence>
<dbReference type="GO" id="GO:0005874">
    <property type="term" value="C:microtubule"/>
    <property type="evidence" value="ECO:0007669"/>
    <property type="project" value="UniProtKB-KW"/>
</dbReference>
<sequence length="925" mass="104801">MSEDSSDSTAFSSPAEPEVTSGDSPDPSGGSPLGMGGSGDSDSEDSWCDRIGSSNEEKINVSVRIRPLNSKEISNNDYPVWDCTDLKTITCLYTRPDRNYPQSYVFDRVFRQENGTREVYEKGAKEVTLSALSGKNATIFAYGQTCSGKTYTMNGITEYAADDIFNYIKQHDDHVFLIKFSALEIYNEVATDLLNPGSGPLRIMDDPERGTVIEKLVEEIVKDKDHLLSLLSICEDHRQVGETVMNDISSRSHQIIRLTIERSSRVVCDERPGKSLVAALNFVDLAGSERASLTHSEGTTLKEGCYINRSLLSLSTVIRKLSDPNRPRSTHIPYRESKLTRILSNALGGNARTAIICTMSLSNRHFEQTRNTLFFASCAKEVTTRAQVNVVISDKDLIKQLKKEVALLEAQLRRSSVSSQNSVDSMLMEKDLQIRKMKDELDKAFRQRDSALSELDVCRKERDEFRRQSFGVIHTPSPTAAASDRHMFGRQSYDAQRKSSRWKEPTANELRQQPLEDIKSRFAEKQVTQASAVLLEEIYKLEHLQSELAKDANRALEVVQKEVECLCLTQTDMNQEAAQSVAKLQAEINEIYESRVTGAKGALSDEENRKFCSLKEDIQRIASEENLRTGDAETIQDMLQDMRIALGELAITSGQESSTQNGATHTNGEFIIDGFTPPEAQESIRSVYAYVTDMKERINKLQYQKQLLLHRVMDLESNGGTVGDAETMAITLPTSPEKWKSEFQTKQKQIFELWDICYVSIIHRSQFYLLFRGDPADAIYIEVELRRLTWLKDNQCVTNKSPVAFLRGEQLSSPASSLRALKRERESMVRYLNTRLSAAQREEVYKQWGIPLDTKQRKMKLANMIWTNWEDEQHIKMSAELVARLVTLWNRNGPVSKEMFQLSFTPPTNERSTFRLSNLFSFRAT</sequence>
<dbReference type="Pfam" id="PF00225">
    <property type="entry name" value="Kinesin"/>
    <property type="match status" value="1"/>
</dbReference>
<dbReference type="PANTHER" id="PTHR47968:SF23">
    <property type="entry name" value="KINESIN-LIKE PROTEIN KIN-7A"/>
    <property type="match status" value="1"/>
</dbReference>
<feature type="coiled-coil region" evidence="6">
    <location>
        <begin position="391"/>
        <end position="454"/>
    </location>
</feature>
<name>A0A142KWA2_MARVE</name>
<keyword evidence="6" id="KW-0175">Coiled coil</keyword>
<dbReference type="GO" id="GO:0005524">
    <property type="term" value="F:ATP binding"/>
    <property type="evidence" value="ECO:0007669"/>
    <property type="project" value="UniProtKB-UniRule"/>
</dbReference>
<evidence type="ECO:0000256" key="5">
    <source>
        <dbReference type="PROSITE-ProRule" id="PRU00283"/>
    </source>
</evidence>
<evidence type="ECO:0000256" key="6">
    <source>
        <dbReference type="SAM" id="Coils"/>
    </source>
</evidence>
<dbReference type="InterPro" id="IPR001752">
    <property type="entry name" value="Kinesin_motor_dom"/>
</dbReference>
<keyword evidence="2" id="KW-0934">Plastid</keyword>
<feature type="compositionally biased region" description="Low complexity" evidence="7">
    <location>
        <begin position="7"/>
        <end position="30"/>
    </location>
</feature>
<dbReference type="PROSITE" id="PS50067">
    <property type="entry name" value="KINESIN_MOTOR_2"/>
    <property type="match status" value="1"/>
</dbReference>
<dbReference type="InterPro" id="IPR027417">
    <property type="entry name" value="P-loop_NTPase"/>
</dbReference>
<dbReference type="InterPro" id="IPR036961">
    <property type="entry name" value="Kinesin_motor_dom_sf"/>
</dbReference>
<dbReference type="GO" id="GO:0007018">
    <property type="term" value="P:microtubule-based movement"/>
    <property type="evidence" value="ECO:0007669"/>
    <property type="project" value="InterPro"/>
</dbReference>
<dbReference type="GO" id="GO:0003777">
    <property type="term" value="F:microtubule motor activity"/>
    <property type="evidence" value="ECO:0007669"/>
    <property type="project" value="InterPro"/>
</dbReference>
<keyword evidence="5" id="KW-0547">Nucleotide-binding</keyword>
<keyword evidence="2" id="KW-0150">Chloroplast</keyword>
<feature type="region of interest" description="Disordered" evidence="7">
    <location>
        <begin position="1"/>
        <end position="50"/>
    </location>
</feature>
<evidence type="ECO:0000313" key="9">
    <source>
        <dbReference type="EMBL" id="AMS24222.1"/>
    </source>
</evidence>
<reference evidence="9" key="1">
    <citation type="journal article" date="2016" name="Cytoskeleton">
        <title>Transcriptome analysis reveals a diverse family of kinesins essential for spermatogenesis in the fern Marsilea.</title>
        <authorList>
            <person name="Tomei E.J."/>
            <person name="Wolniak S.M."/>
        </authorList>
    </citation>
    <scope>NUCLEOTIDE SEQUENCE</scope>
</reference>
<dbReference type="SUPFAM" id="SSF52540">
    <property type="entry name" value="P-loop containing nucleoside triphosphate hydrolases"/>
    <property type="match status" value="1"/>
</dbReference>
<dbReference type="Gene3D" id="3.40.850.10">
    <property type="entry name" value="Kinesin motor domain"/>
    <property type="match status" value="1"/>
</dbReference>
<keyword evidence="5" id="KW-0067">ATP-binding</keyword>
<organism evidence="9">
    <name type="scientific">Marsilea vestita</name>
    <name type="common">Hairy water-clover</name>
    <dbReference type="NCBI Taxonomy" id="59764"/>
    <lineage>
        <taxon>Eukaryota</taxon>
        <taxon>Viridiplantae</taxon>
        <taxon>Streptophyta</taxon>
        <taxon>Embryophyta</taxon>
        <taxon>Tracheophyta</taxon>
        <taxon>Polypodiopsida</taxon>
        <taxon>Polypodiidae</taxon>
        <taxon>Salviniales</taxon>
        <taxon>Marsileaceae</taxon>
        <taxon>Marsilea</taxon>
    </lineage>
</organism>
<dbReference type="SMART" id="SM00129">
    <property type="entry name" value="KISc"/>
    <property type="match status" value="1"/>
</dbReference>
<dbReference type="CDD" id="cd01374">
    <property type="entry name" value="KISc_CENP_E"/>
    <property type="match status" value="1"/>
</dbReference>
<keyword evidence="3" id="KW-0493">Microtubule</keyword>
<feature type="binding site" evidence="5">
    <location>
        <begin position="143"/>
        <end position="150"/>
    </location>
    <ligand>
        <name>ATP</name>
        <dbReference type="ChEBI" id="CHEBI:30616"/>
    </ligand>
</feature>
<dbReference type="GO" id="GO:0008017">
    <property type="term" value="F:microtubule binding"/>
    <property type="evidence" value="ECO:0007669"/>
    <property type="project" value="InterPro"/>
</dbReference>
<dbReference type="Pfam" id="PF11995">
    <property type="entry name" value="DUF3490"/>
    <property type="match status" value="1"/>
</dbReference>
<evidence type="ECO:0000256" key="7">
    <source>
        <dbReference type="SAM" id="MobiDB-lite"/>
    </source>
</evidence>
<proteinExistence type="evidence at transcript level"/>
<dbReference type="EMBL" id="KT986248">
    <property type="protein sequence ID" value="AMS24222.1"/>
    <property type="molecule type" value="mRNA"/>
</dbReference>
<evidence type="ECO:0000259" key="8">
    <source>
        <dbReference type="PROSITE" id="PS50067"/>
    </source>
</evidence>
<evidence type="ECO:0000256" key="4">
    <source>
        <dbReference type="ARBA" id="ARBA00023175"/>
    </source>
</evidence>
<dbReference type="PANTHER" id="PTHR47968">
    <property type="entry name" value="CENTROMERE PROTEIN E"/>
    <property type="match status" value="1"/>
</dbReference>
<evidence type="ECO:0000256" key="1">
    <source>
        <dbReference type="ARBA" id="ARBA00007310"/>
    </source>
</evidence>
<protein>
    <submittedName>
        <fullName evidence="9">Kinesin 7-IIa protein</fullName>
    </submittedName>
</protein>
<comment type="similarity">
    <text evidence="1">Belongs to the TRAFAC class myosin-kinesin ATPase superfamily. Kinesin family. KIN-7 subfamily.</text>
</comment>
<dbReference type="OMA" id="DSEDSWC"/>
<dbReference type="PRINTS" id="PR00380">
    <property type="entry name" value="KINESINHEAVY"/>
</dbReference>
<evidence type="ECO:0000256" key="3">
    <source>
        <dbReference type="ARBA" id="ARBA00022701"/>
    </source>
</evidence>